<dbReference type="KEGG" id="tvi:Thivi_4095"/>
<dbReference type="PANTHER" id="PTHR35936">
    <property type="entry name" value="MEMBRANE-BOUND LYTIC MUREIN TRANSGLYCOSYLASE F"/>
    <property type="match status" value="1"/>
</dbReference>
<organism evidence="4 5">
    <name type="scientific">Thiocystis violascens (strain ATCC 17096 / DSM 198 / 6111)</name>
    <name type="common">Chromatium violascens</name>
    <dbReference type="NCBI Taxonomy" id="765911"/>
    <lineage>
        <taxon>Bacteria</taxon>
        <taxon>Pseudomonadati</taxon>
        <taxon>Pseudomonadota</taxon>
        <taxon>Gammaproteobacteria</taxon>
        <taxon>Chromatiales</taxon>
        <taxon>Chromatiaceae</taxon>
        <taxon>Thiocystis</taxon>
    </lineage>
</organism>
<evidence type="ECO:0000259" key="3">
    <source>
        <dbReference type="SMART" id="SM00062"/>
    </source>
</evidence>
<dbReference type="RefSeq" id="WP_014780301.1">
    <property type="nucleotide sequence ID" value="NC_018012.1"/>
</dbReference>
<protein>
    <submittedName>
        <fullName evidence="4">Amino acid ABC transporter substrate-binding protein, PAAT family</fullName>
    </submittedName>
</protein>
<comment type="similarity">
    <text evidence="1">Belongs to the bacterial solute-binding protein 3 family.</text>
</comment>
<gene>
    <name evidence="4" type="ordered locus">Thivi_4095</name>
</gene>
<dbReference type="Pfam" id="PF00497">
    <property type="entry name" value="SBP_bac_3"/>
    <property type="match status" value="1"/>
</dbReference>
<name>I3YFZ8_THIV6</name>
<evidence type="ECO:0000256" key="2">
    <source>
        <dbReference type="ARBA" id="ARBA00022729"/>
    </source>
</evidence>
<dbReference type="eggNOG" id="COG0834">
    <property type="taxonomic scope" value="Bacteria"/>
</dbReference>
<dbReference type="Proteomes" id="UP000006062">
    <property type="component" value="Chromosome"/>
</dbReference>
<proteinExistence type="inferred from homology"/>
<keyword evidence="5" id="KW-1185">Reference proteome</keyword>
<dbReference type="InterPro" id="IPR001638">
    <property type="entry name" value="Solute-binding_3/MltF_N"/>
</dbReference>
<evidence type="ECO:0000313" key="5">
    <source>
        <dbReference type="Proteomes" id="UP000006062"/>
    </source>
</evidence>
<evidence type="ECO:0000256" key="1">
    <source>
        <dbReference type="ARBA" id="ARBA00010333"/>
    </source>
</evidence>
<sequence>MTRLPNALPGAVALNPRWHWAIALFIGFLALSTVSLAESPRATVETRPDPLVSVADGRRIAPDIARIVARGELVVAMANMDTPPFFYLRDGRLVGLEVEMARDLARELQVAVRFNRQAGSFNEVIDLVARQEADVGISKLSRTLARAQQVRFSEPYLRLKHALAFNRLALAQLAMDSPVQRVVRDFGGTLGVIADSSFADFAAHHFPQANIQTYPDWPEAVRAVRTGEIIGVYRDEFEIKRLLKSDPTASLTLRTVTLTDLEDTLSIAVGVDDPVLLDVVNLFLAQRVNKLDIDKVLHADTHLR</sequence>
<reference evidence="4 5" key="1">
    <citation type="submission" date="2012-06" db="EMBL/GenBank/DDBJ databases">
        <title>Complete sequence of Thiocystis violascens DSM 198.</title>
        <authorList>
            <consortium name="US DOE Joint Genome Institute"/>
            <person name="Lucas S."/>
            <person name="Han J."/>
            <person name="Lapidus A."/>
            <person name="Cheng J.-F."/>
            <person name="Goodwin L."/>
            <person name="Pitluck S."/>
            <person name="Peters L."/>
            <person name="Ovchinnikova G."/>
            <person name="Teshima H."/>
            <person name="Detter J.C."/>
            <person name="Han C."/>
            <person name="Tapia R."/>
            <person name="Land M."/>
            <person name="Hauser L."/>
            <person name="Kyrpides N."/>
            <person name="Ivanova N."/>
            <person name="Pagani I."/>
            <person name="Vogl K."/>
            <person name="Liu Z."/>
            <person name="Frigaard N.-U."/>
            <person name="Bryant D."/>
            <person name="Woyke T."/>
        </authorList>
    </citation>
    <scope>NUCLEOTIDE SEQUENCE [LARGE SCALE GENOMIC DNA]</scope>
    <source>
        <strain evidence="5">ATCC 17096 / DSM 198 / 6111</strain>
    </source>
</reference>
<dbReference type="CDD" id="cd13530">
    <property type="entry name" value="PBP2_peptides_like"/>
    <property type="match status" value="1"/>
</dbReference>
<dbReference type="PANTHER" id="PTHR35936:SF17">
    <property type="entry name" value="ARGININE-BINDING EXTRACELLULAR PROTEIN ARTP"/>
    <property type="match status" value="1"/>
</dbReference>
<dbReference type="Gene3D" id="3.40.190.10">
    <property type="entry name" value="Periplasmic binding protein-like II"/>
    <property type="match status" value="2"/>
</dbReference>
<keyword evidence="2" id="KW-0732">Signal</keyword>
<dbReference type="EMBL" id="CP003154">
    <property type="protein sequence ID" value="AFL75916.1"/>
    <property type="molecule type" value="Genomic_DNA"/>
</dbReference>
<feature type="domain" description="Solute-binding protein family 3/N-terminal" evidence="3">
    <location>
        <begin position="72"/>
        <end position="300"/>
    </location>
</feature>
<dbReference type="SMART" id="SM00062">
    <property type="entry name" value="PBPb"/>
    <property type="match status" value="1"/>
</dbReference>
<dbReference type="SUPFAM" id="SSF53850">
    <property type="entry name" value="Periplasmic binding protein-like II"/>
    <property type="match status" value="1"/>
</dbReference>
<dbReference type="STRING" id="765911.Thivi_4095"/>
<dbReference type="AlphaFoldDB" id="I3YFZ8"/>
<dbReference type="HOGENOM" id="CLU_019602_5_0_6"/>
<accession>I3YFZ8</accession>
<evidence type="ECO:0000313" key="4">
    <source>
        <dbReference type="EMBL" id="AFL75916.1"/>
    </source>
</evidence>